<reference evidence="1" key="2">
    <citation type="submission" date="2021-09" db="EMBL/GenBank/DDBJ databases">
        <authorList>
            <person name="Gilroy R."/>
        </authorList>
    </citation>
    <scope>NUCLEOTIDE SEQUENCE</scope>
    <source>
        <strain evidence="1">ChiGjej5B5-22894</strain>
    </source>
</reference>
<dbReference type="EMBL" id="DYUE01000131">
    <property type="protein sequence ID" value="HJG91133.1"/>
    <property type="molecule type" value="Genomic_DNA"/>
</dbReference>
<dbReference type="GO" id="GO:0008270">
    <property type="term" value="F:zinc ion binding"/>
    <property type="evidence" value="ECO:0007669"/>
    <property type="project" value="InterPro"/>
</dbReference>
<name>A0A921SWT6_9MICO</name>
<dbReference type="GO" id="GO:0006886">
    <property type="term" value="P:intracellular protein transport"/>
    <property type="evidence" value="ECO:0007669"/>
    <property type="project" value="InterPro"/>
</dbReference>
<dbReference type="GO" id="GO:0030127">
    <property type="term" value="C:COPII vesicle coat"/>
    <property type="evidence" value="ECO:0007669"/>
    <property type="project" value="InterPro"/>
</dbReference>
<dbReference type="GO" id="GO:0006888">
    <property type="term" value="P:endoplasmic reticulum to Golgi vesicle-mediated transport"/>
    <property type="evidence" value="ECO:0007669"/>
    <property type="project" value="InterPro"/>
</dbReference>
<evidence type="ECO:0000313" key="1">
    <source>
        <dbReference type="EMBL" id="HJG91133.1"/>
    </source>
</evidence>
<sequence length="61" mass="7091">MTERFPDVDWYCDRCGDHLNTQPGFDDHRYLWPCKECGHKSSISSANIYDSHEDYGSSSTE</sequence>
<dbReference type="AlphaFoldDB" id="A0A921SWT6"/>
<dbReference type="SUPFAM" id="SSF82919">
    <property type="entry name" value="Zn-finger domain of Sec23/24"/>
    <property type="match status" value="1"/>
</dbReference>
<dbReference type="Proteomes" id="UP000742460">
    <property type="component" value="Unassembled WGS sequence"/>
</dbReference>
<reference evidence="1" key="1">
    <citation type="journal article" date="2021" name="PeerJ">
        <title>Extensive microbial diversity within the chicken gut microbiome revealed by metagenomics and culture.</title>
        <authorList>
            <person name="Gilroy R."/>
            <person name="Ravi A."/>
            <person name="Getino M."/>
            <person name="Pursley I."/>
            <person name="Horton D.L."/>
            <person name="Alikhan N.F."/>
            <person name="Baker D."/>
            <person name="Gharbi K."/>
            <person name="Hall N."/>
            <person name="Watson M."/>
            <person name="Adriaenssens E.M."/>
            <person name="Foster-Nyarko E."/>
            <person name="Jarju S."/>
            <person name="Secka A."/>
            <person name="Antonio M."/>
            <person name="Oren A."/>
            <person name="Chaudhuri R.R."/>
            <person name="La Ragione R."/>
            <person name="Hildebrand F."/>
            <person name="Pallen M.J."/>
        </authorList>
    </citation>
    <scope>NUCLEOTIDE SEQUENCE</scope>
    <source>
        <strain evidence="1">ChiGjej5B5-22894</strain>
    </source>
</reference>
<comment type="caution">
    <text evidence="1">The sequence shown here is derived from an EMBL/GenBank/DDBJ whole genome shotgun (WGS) entry which is preliminary data.</text>
</comment>
<evidence type="ECO:0000313" key="2">
    <source>
        <dbReference type="Proteomes" id="UP000742460"/>
    </source>
</evidence>
<dbReference type="InterPro" id="IPR036174">
    <property type="entry name" value="Znf_Sec23_Sec24_sf"/>
</dbReference>
<evidence type="ECO:0008006" key="3">
    <source>
        <dbReference type="Google" id="ProtNLM"/>
    </source>
</evidence>
<gene>
    <name evidence="1" type="ORF">K8V81_05350</name>
</gene>
<organism evidence="1 2">
    <name type="scientific">Brachybacterium massiliense</name>
    <dbReference type="NCBI Taxonomy" id="1755098"/>
    <lineage>
        <taxon>Bacteria</taxon>
        <taxon>Bacillati</taxon>
        <taxon>Actinomycetota</taxon>
        <taxon>Actinomycetes</taxon>
        <taxon>Micrococcales</taxon>
        <taxon>Dermabacteraceae</taxon>
        <taxon>Brachybacterium</taxon>
    </lineage>
</organism>
<proteinExistence type="predicted"/>
<protein>
    <recommendedName>
        <fullName evidence="3">Sec23/Sec24 zinc finger-containing protein</fullName>
    </recommendedName>
</protein>
<accession>A0A921SWT6</accession>